<comment type="caution">
    <text evidence="2">The sequence shown here is derived from an EMBL/GenBank/DDBJ whole genome shotgun (WGS) entry which is preliminary data.</text>
</comment>
<sequence>MNRLFCVHLFPFVFMNIILCSFVFVNVLFICFLKLTNKHEQVHFLNKRTRT</sequence>
<keyword evidence="1" id="KW-1133">Transmembrane helix</keyword>
<protein>
    <submittedName>
        <fullName evidence="2">Uncharacterized protein</fullName>
    </submittedName>
</protein>
<keyword evidence="3" id="KW-1185">Reference proteome</keyword>
<keyword evidence="1" id="KW-0812">Transmembrane</keyword>
<evidence type="ECO:0000313" key="2">
    <source>
        <dbReference type="EMBL" id="KAF5793777.1"/>
    </source>
</evidence>
<gene>
    <name evidence="2" type="ORF">HanXRQr2_Chr08g0320271</name>
</gene>
<evidence type="ECO:0000313" key="3">
    <source>
        <dbReference type="Proteomes" id="UP000215914"/>
    </source>
</evidence>
<dbReference type="Proteomes" id="UP000215914">
    <property type="component" value="Unassembled WGS sequence"/>
</dbReference>
<dbReference type="EMBL" id="MNCJ02000323">
    <property type="protein sequence ID" value="KAF5793777.1"/>
    <property type="molecule type" value="Genomic_DNA"/>
</dbReference>
<keyword evidence="1" id="KW-0472">Membrane</keyword>
<name>A0A9K3NAY3_HELAN</name>
<dbReference type="AlphaFoldDB" id="A0A9K3NAY3"/>
<feature type="transmembrane region" description="Helical" evidence="1">
    <location>
        <begin position="12"/>
        <end position="33"/>
    </location>
</feature>
<accession>A0A9K3NAY3</accession>
<reference evidence="2" key="2">
    <citation type="submission" date="2020-06" db="EMBL/GenBank/DDBJ databases">
        <title>Helianthus annuus Genome sequencing and assembly Release 2.</title>
        <authorList>
            <person name="Gouzy J."/>
            <person name="Langlade N."/>
            <person name="Munos S."/>
        </authorList>
    </citation>
    <scope>NUCLEOTIDE SEQUENCE</scope>
    <source>
        <tissue evidence="2">Leaves</tissue>
    </source>
</reference>
<organism evidence="2 3">
    <name type="scientific">Helianthus annuus</name>
    <name type="common">Common sunflower</name>
    <dbReference type="NCBI Taxonomy" id="4232"/>
    <lineage>
        <taxon>Eukaryota</taxon>
        <taxon>Viridiplantae</taxon>
        <taxon>Streptophyta</taxon>
        <taxon>Embryophyta</taxon>
        <taxon>Tracheophyta</taxon>
        <taxon>Spermatophyta</taxon>
        <taxon>Magnoliopsida</taxon>
        <taxon>eudicotyledons</taxon>
        <taxon>Gunneridae</taxon>
        <taxon>Pentapetalae</taxon>
        <taxon>asterids</taxon>
        <taxon>campanulids</taxon>
        <taxon>Asterales</taxon>
        <taxon>Asteraceae</taxon>
        <taxon>Asteroideae</taxon>
        <taxon>Heliantheae alliance</taxon>
        <taxon>Heliantheae</taxon>
        <taxon>Helianthus</taxon>
    </lineage>
</organism>
<reference evidence="2" key="1">
    <citation type="journal article" date="2017" name="Nature">
        <title>The sunflower genome provides insights into oil metabolism, flowering and Asterid evolution.</title>
        <authorList>
            <person name="Badouin H."/>
            <person name="Gouzy J."/>
            <person name="Grassa C.J."/>
            <person name="Murat F."/>
            <person name="Staton S.E."/>
            <person name="Cottret L."/>
            <person name="Lelandais-Briere C."/>
            <person name="Owens G.L."/>
            <person name="Carrere S."/>
            <person name="Mayjonade B."/>
            <person name="Legrand L."/>
            <person name="Gill N."/>
            <person name="Kane N.C."/>
            <person name="Bowers J.E."/>
            <person name="Hubner S."/>
            <person name="Bellec A."/>
            <person name="Berard A."/>
            <person name="Berges H."/>
            <person name="Blanchet N."/>
            <person name="Boniface M.C."/>
            <person name="Brunel D."/>
            <person name="Catrice O."/>
            <person name="Chaidir N."/>
            <person name="Claudel C."/>
            <person name="Donnadieu C."/>
            <person name="Faraut T."/>
            <person name="Fievet G."/>
            <person name="Helmstetter N."/>
            <person name="King M."/>
            <person name="Knapp S.J."/>
            <person name="Lai Z."/>
            <person name="Le Paslier M.C."/>
            <person name="Lippi Y."/>
            <person name="Lorenzon L."/>
            <person name="Mandel J.R."/>
            <person name="Marage G."/>
            <person name="Marchand G."/>
            <person name="Marquand E."/>
            <person name="Bret-Mestries E."/>
            <person name="Morien E."/>
            <person name="Nambeesan S."/>
            <person name="Nguyen T."/>
            <person name="Pegot-Espagnet P."/>
            <person name="Pouilly N."/>
            <person name="Raftis F."/>
            <person name="Sallet E."/>
            <person name="Schiex T."/>
            <person name="Thomas J."/>
            <person name="Vandecasteele C."/>
            <person name="Vares D."/>
            <person name="Vear F."/>
            <person name="Vautrin S."/>
            <person name="Crespi M."/>
            <person name="Mangin B."/>
            <person name="Burke J.M."/>
            <person name="Salse J."/>
            <person name="Munos S."/>
            <person name="Vincourt P."/>
            <person name="Rieseberg L.H."/>
            <person name="Langlade N.B."/>
        </authorList>
    </citation>
    <scope>NUCLEOTIDE SEQUENCE</scope>
    <source>
        <tissue evidence="2">Leaves</tissue>
    </source>
</reference>
<proteinExistence type="predicted"/>
<evidence type="ECO:0000256" key="1">
    <source>
        <dbReference type="SAM" id="Phobius"/>
    </source>
</evidence>
<dbReference type="Gramene" id="mRNA:HanXRQr2_Chr08g0320271">
    <property type="protein sequence ID" value="CDS:HanXRQr2_Chr08g0320271.1"/>
    <property type="gene ID" value="HanXRQr2_Chr08g0320271"/>
</dbReference>